<dbReference type="GO" id="GO:0071949">
    <property type="term" value="F:FAD binding"/>
    <property type="evidence" value="ECO:0007669"/>
    <property type="project" value="InterPro"/>
</dbReference>
<name>A0A369T5U9_9PROT</name>
<dbReference type="Pfam" id="PF02913">
    <property type="entry name" value="FAD-oxidase_C"/>
    <property type="match status" value="1"/>
</dbReference>
<keyword evidence="3" id="KW-0285">Flavoprotein</keyword>
<evidence type="ECO:0000256" key="1">
    <source>
        <dbReference type="ARBA" id="ARBA00001974"/>
    </source>
</evidence>
<evidence type="ECO:0000256" key="2">
    <source>
        <dbReference type="ARBA" id="ARBA00008000"/>
    </source>
</evidence>
<dbReference type="FunFam" id="3.30.465.10:FF:000001">
    <property type="entry name" value="D-2-hydroxyglutarate dehydrogenase, mitochondrial"/>
    <property type="match status" value="1"/>
</dbReference>
<evidence type="ECO:0000256" key="3">
    <source>
        <dbReference type="ARBA" id="ARBA00022630"/>
    </source>
</evidence>
<organism evidence="6 7">
    <name type="scientific">Ferruginivarius sediminum</name>
    <dbReference type="NCBI Taxonomy" id="2661937"/>
    <lineage>
        <taxon>Bacteria</taxon>
        <taxon>Pseudomonadati</taxon>
        <taxon>Pseudomonadota</taxon>
        <taxon>Alphaproteobacteria</taxon>
        <taxon>Rhodospirillales</taxon>
        <taxon>Rhodospirillaceae</taxon>
        <taxon>Ferruginivarius</taxon>
    </lineage>
</organism>
<protein>
    <submittedName>
        <fullName evidence="6">FAD-binding oxidoreductase</fullName>
    </submittedName>
</protein>
<dbReference type="PANTHER" id="PTHR43716">
    <property type="entry name" value="D-2-HYDROXYGLUTARATE DEHYDROGENASE, MITOCHONDRIAL"/>
    <property type="match status" value="1"/>
</dbReference>
<dbReference type="InterPro" id="IPR016164">
    <property type="entry name" value="FAD-linked_Oxase-like_C"/>
</dbReference>
<reference evidence="6 7" key="1">
    <citation type="submission" date="2018-07" db="EMBL/GenBank/DDBJ databases">
        <title>Venubactetium sediminum gen. nov., sp. nov., isolated from a marine solar saltern.</title>
        <authorList>
            <person name="Wang S."/>
        </authorList>
    </citation>
    <scope>NUCLEOTIDE SEQUENCE [LARGE SCALE GENOMIC DNA]</scope>
    <source>
        <strain evidence="6 7">WD2A32</strain>
    </source>
</reference>
<dbReference type="PROSITE" id="PS51387">
    <property type="entry name" value="FAD_PCMH"/>
    <property type="match status" value="1"/>
</dbReference>
<dbReference type="Gene3D" id="3.30.43.10">
    <property type="entry name" value="Uridine Diphospho-n-acetylenolpyruvylglucosamine Reductase, domain 2"/>
    <property type="match status" value="1"/>
</dbReference>
<feature type="domain" description="FAD-binding PCMH-type" evidence="5">
    <location>
        <begin position="42"/>
        <end position="223"/>
    </location>
</feature>
<evidence type="ECO:0000313" key="7">
    <source>
        <dbReference type="Proteomes" id="UP000253941"/>
    </source>
</evidence>
<dbReference type="InterPro" id="IPR036318">
    <property type="entry name" value="FAD-bd_PCMH-like_sf"/>
</dbReference>
<dbReference type="FunFam" id="1.10.45.10:FF:000001">
    <property type="entry name" value="D-lactate dehydrogenase mitochondrial"/>
    <property type="match status" value="1"/>
</dbReference>
<dbReference type="InterPro" id="IPR051264">
    <property type="entry name" value="FAD-oxidored/transferase_4"/>
</dbReference>
<sequence length="477" mass="51198">MNEILEKSDPLLDRLKQVVGAGHVVTEAEALAPRLIDWRKRYQGAARCMVEPATTAEVAAVVRACAETGTAIVPQGGHTGLVGGSTPFEDGRAVILSTRRLNRIRDLDAANNTITVEAGCILQHIQQAADEADRLFPLSLAAEGTCQIGGNLSTNAGGLNVLRYGNAREQVLGLEVVLADGQVWDGLRRLRKDNTGYDLKQLFIGAEGTLGIITAAVLKLHPKPREVATAMVAVRDPAAALDLLNELQEATAQSVVSFELMPRLGIDLAVKHVAAAQDPLANRPEWYALVEVSGGSGDGDLKAALERTLMEAYEAGTVADAAPAENAAQREAFWHLREAIVEAQRHEGASIKHDIAVPVSSVPAFLDRALAKVRDMIPSVRPVPFGHLGDGNLHFNLTQPEDADADAFLARWEEVNAAVHDIVHAFGGSISAEHGVGRMKVGEIQRFKPPVEIEMMRAIKHTLDPQNIMNPGKVVEV</sequence>
<dbReference type="SUPFAM" id="SSF55103">
    <property type="entry name" value="FAD-linked oxidases, C-terminal domain"/>
    <property type="match status" value="1"/>
</dbReference>
<dbReference type="Gene3D" id="3.30.70.2190">
    <property type="match status" value="1"/>
</dbReference>
<dbReference type="GO" id="GO:0022904">
    <property type="term" value="P:respiratory electron transport chain"/>
    <property type="evidence" value="ECO:0007669"/>
    <property type="project" value="TreeGrafter"/>
</dbReference>
<gene>
    <name evidence="6" type="ORF">DRB17_16655</name>
</gene>
<dbReference type="RefSeq" id="WP_114583357.1">
    <property type="nucleotide sequence ID" value="NZ_QPMH01000021.1"/>
</dbReference>
<dbReference type="InterPro" id="IPR016171">
    <property type="entry name" value="Vanillyl_alc_oxidase_C-sub2"/>
</dbReference>
<dbReference type="AlphaFoldDB" id="A0A369T5U9"/>
<comment type="cofactor">
    <cofactor evidence="1">
        <name>FAD</name>
        <dbReference type="ChEBI" id="CHEBI:57692"/>
    </cofactor>
</comment>
<dbReference type="SUPFAM" id="SSF56176">
    <property type="entry name" value="FAD-binding/transporter-associated domain-like"/>
    <property type="match status" value="1"/>
</dbReference>
<comment type="caution">
    <text evidence="6">The sequence shown here is derived from an EMBL/GenBank/DDBJ whole genome shotgun (WGS) entry which is preliminary data.</text>
</comment>
<dbReference type="PANTHER" id="PTHR43716:SF2">
    <property type="entry name" value="BLL6224 PROTEIN"/>
    <property type="match status" value="1"/>
</dbReference>
<dbReference type="InterPro" id="IPR016166">
    <property type="entry name" value="FAD-bd_PCMH"/>
</dbReference>
<dbReference type="InterPro" id="IPR016169">
    <property type="entry name" value="FAD-bd_PCMH_sub2"/>
</dbReference>
<dbReference type="Gene3D" id="3.30.465.10">
    <property type="match status" value="1"/>
</dbReference>
<proteinExistence type="inferred from homology"/>
<evidence type="ECO:0000313" key="6">
    <source>
        <dbReference type="EMBL" id="RDD60693.1"/>
    </source>
</evidence>
<dbReference type="Pfam" id="PF01565">
    <property type="entry name" value="FAD_binding_4"/>
    <property type="match status" value="1"/>
</dbReference>
<keyword evidence="4" id="KW-0274">FAD</keyword>
<dbReference type="InterPro" id="IPR016167">
    <property type="entry name" value="FAD-bd_PCMH_sub1"/>
</dbReference>
<evidence type="ECO:0000259" key="5">
    <source>
        <dbReference type="PROSITE" id="PS51387"/>
    </source>
</evidence>
<dbReference type="Gene3D" id="3.30.70.2740">
    <property type="match status" value="1"/>
</dbReference>
<dbReference type="Proteomes" id="UP000253941">
    <property type="component" value="Unassembled WGS sequence"/>
</dbReference>
<dbReference type="Gene3D" id="1.10.45.10">
    <property type="entry name" value="Vanillyl-alcohol Oxidase, Chain A, domain 4"/>
    <property type="match status" value="1"/>
</dbReference>
<dbReference type="InterPro" id="IPR006094">
    <property type="entry name" value="Oxid_FAD_bind_N"/>
</dbReference>
<dbReference type="EMBL" id="QPMH01000021">
    <property type="protein sequence ID" value="RDD60693.1"/>
    <property type="molecule type" value="Genomic_DNA"/>
</dbReference>
<accession>A0A369T5U9</accession>
<dbReference type="GO" id="GO:0003824">
    <property type="term" value="F:catalytic activity"/>
    <property type="evidence" value="ECO:0007669"/>
    <property type="project" value="InterPro"/>
</dbReference>
<comment type="similarity">
    <text evidence="2">Belongs to the FAD-binding oxidoreductase/transferase type 4 family.</text>
</comment>
<dbReference type="InterPro" id="IPR004113">
    <property type="entry name" value="FAD-bd_oxidored_4_C"/>
</dbReference>
<keyword evidence="7" id="KW-1185">Reference proteome</keyword>
<evidence type="ECO:0000256" key="4">
    <source>
        <dbReference type="ARBA" id="ARBA00022827"/>
    </source>
</evidence>